<keyword evidence="2" id="KW-1185">Reference proteome</keyword>
<sequence length="237" mass="26758">MTGSPTVSQLVKAAAREHLAPLGLRQRAGSRLWFDDRGWWLINVEFQPSRRQGTYLNVGAMWLWNDRDHWSFDDGSRVYWRADGSFTAEVPFGERGWADFLDYRTPEQFTNDLGRVARVAAQQVQQLREQFPDPHAAANQLTSRSTRPAEARLWHLFNSAAAAGLSGDAQTARRLLDTITVDPLELDWAHELAGRSAELSSLNDNALRNRLIETIEATRQRLKLPTTPLHLSSPDAA</sequence>
<dbReference type="Proteomes" id="UP000659904">
    <property type="component" value="Unassembled WGS sequence"/>
</dbReference>
<protein>
    <recommendedName>
        <fullName evidence="3">DUF4304 domain-containing protein</fullName>
    </recommendedName>
</protein>
<proteinExistence type="predicted"/>
<name>A0A8J3NYB7_9ACTN</name>
<reference evidence="1 2" key="1">
    <citation type="submission" date="2021-01" db="EMBL/GenBank/DDBJ databases">
        <title>Whole genome shotgun sequence of Catellatospora citrea NBRC 14495.</title>
        <authorList>
            <person name="Komaki H."/>
            <person name="Tamura T."/>
        </authorList>
    </citation>
    <scope>NUCLEOTIDE SEQUENCE [LARGE SCALE GENOMIC DNA]</scope>
    <source>
        <strain evidence="1 2">NBRC 14495</strain>
    </source>
</reference>
<dbReference type="RefSeq" id="WP_120319538.1">
    <property type="nucleotide sequence ID" value="NZ_BONH01000005.1"/>
</dbReference>
<evidence type="ECO:0008006" key="3">
    <source>
        <dbReference type="Google" id="ProtNLM"/>
    </source>
</evidence>
<comment type="caution">
    <text evidence="1">The sequence shown here is derived from an EMBL/GenBank/DDBJ whole genome shotgun (WGS) entry which is preliminary data.</text>
</comment>
<dbReference type="AlphaFoldDB" id="A0A8J3NYB7"/>
<evidence type="ECO:0000313" key="1">
    <source>
        <dbReference type="EMBL" id="GIF96581.1"/>
    </source>
</evidence>
<organism evidence="1 2">
    <name type="scientific">Catellatospora citrea</name>
    <dbReference type="NCBI Taxonomy" id="53366"/>
    <lineage>
        <taxon>Bacteria</taxon>
        <taxon>Bacillati</taxon>
        <taxon>Actinomycetota</taxon>
        <taxon>Actinomycetes</taxon>
        <taxon>Micromonosporales</taxon>
        <taxon>Micromonosporaceae</taxon>
        <taxon>Catellatospora</taxon>
    </lineage>
</organism>
<gene>
    <name evidence="1" type="ORF">Cci01nite_16750</name>
</gene>
<accession>A0A8J3NYB7</accession>
<evidence type="ECO:0000313" key="2">
    <source>
        <dbReference type="Proteomes" id="UP000659904"/>
    </source>
</evidence>
<dbReference type="EMBL" id="BONH01000005">
    <property type="protein sequence ID" value="GIF96581.1"/>
    <property type="molecule type" value="Genomic_DNA"/>
</dbReference>